<name>A0A7J8ERE5_MOLMO</name>
<accession>A0A7J8ERE5</accession>
<evidence type="ECO:0000313" key="1">
    <source>
        <dbReference type="EMBL" id="KAF6438067.1"/>
    </source>
</evidence>
<dbReference type="Proteomes" id="UP000550707">
    <property type="component" value="Unassembled WGS sequence"/>
</dbReference>
<dbReference type="EMBL" id="JACASF010000013">
    <property type="protein sequence ID" value="KAF6438067.1"/>
    <property type="molecule type" value="Genomic_DNA"/>
</dbReference>
<protein>
    <submittedName>
        <fullName evidence="1">Uncharacterized protein</fullName>
    </submittedName>
</protein>
<gene>
    <name evidence="1" type="ORF">HJG59_008757</name>
</gene>
<evidence type="ECO:0000313" key="2">
    <source>
        <dbReference type="Proteomes" id="UP000550707"/>
    </source>
</evidence>
<dbReference type="AlphaFoldDB" id="A0A7J8ERE5"/>
<organism evidence="1 2">
    <name type="scientific">Molossus molossus</name>
    <name type="common">Pallas' mastiff bat</name>
    <name type="synonym">Vespertilio molossus</name>
    <dbReference type="NCBI Taxonomy" id="27622"/>
    <lineage>
        <taxon>Eukaryota</taxon>
        <taxon>Metazoa</taxon>
        <taxon>Chordata</taxon>
        <taxon>Craniata</taxon>
        <taxon>Vertebrata</taxon>
        <taxon>Euteleostomi</taxon>
        <taxon>Mammalia</taxon>
        <taxon>Eutheria</taxon>
        <taxon>Laurasiatheria</taxon>
        <taxon>Chiroptera</taxon>
        <taxon>Yangochiroptera</taxon>
        <taxon>Molossidae</taxon>
        <taxon>Molossus</taxon>
    </lineage>
</organism>
<sequence length="173" mass="18221">MATPIKGHQCWGHGHVQGARPRGGAGRIAWAVYGPGAPEAASGLASSLGISGTLRNPLGPWVGKRGPLVIRGRTEVAATWAGLGLPSGVTGHCSGDTELGPIKTPQLSQVLRSQRGLPLWTGHCLLLQEPLAHTHDKMWTPGALQPSMKKWRPLGGRRPPVWHTGALWAGLCV</sequence>
<comment type="caution">
    <text evidence="1">The sequence shown here is derived from an EMBL/GenBank/DDBJ whole genome shotgun (WGS) entry which is preliminary data.</text>
</comment>
<keyword evidence="2" id="KW-1185">Reference proteome</keyword>
<proteinExistence type="predicted"/>
<reference evidence="1 2" key="1">
    <citation type="journal article" date="2020" name="Nature">
        <title>Six reference-quality genomes reveal evolution of bat adaptations.</title>
        <authorList>
            <person name="Jebb D."/>
            <person name="Huang Z."/>
            <person name="Pippel M."/>
            <person name="Hughes G.M."/>
            <person name="Lavrichenko K."/>
            <person name="Devanna P."/>
            <person name="Winkler S."/>
            <person name="Jermiin L.S."/>
            <person name="Skirmuntt E.C."/>
            <person name="Katzourakis A."/>
            <person name="Burkitt-Gray L."/>
            <person name="Ray D.A."/>
            <person name="Sullivan K.A.M."/>
            <person name="Roscito J.G."/>
            <person name="Kirilenko B.M."/>
            <person name="Davalos L.M."/>
            <person name="Corthals A.P."/>
            <person name="Power M.L."/>
            <person name="Jones G."/>
            <person name="Ransome R.D."/>
            <person name="Dechmann D.K.N."/>
            <person name="Locatelli A.G."/>
            <person name="Puechmaille S.J."/>
            <person name="Fedrigo O."/>
            <person name="Jarvis E.D."/>
            <person name="Hiller M."/>
            <person name="Vernes S.C."/>
            <person name="Myers E.W."/>
            <person name="Teeling E.C."/>
        </authorList>
    </citation>
    <scope>NUCLEOTIDE SEQUENCE [LARGE SCALE GENOMIC DNA]</scope>
    <source>
        <strain evidence="1">MMolMol1</strain>
        <tissue evidence="1">Muscle</tissue>
    </source>
</reference>
<dbReference type="InParanoid" id="A0A7J8ERE5"/>